<keyword evidence="2" id="KW-1185">Reference proteome</keyword>
<dbReference type="Proteomes" id="UP000556611">
    <property type="component" value="Unassembled WGS sequence"/>
</dbReference>
<reference evidence="1 2" key="1">
    <citation type="submission" date="2020-04" db="EMBL/GenBank/DDBJ databases">
        <title>MicrobeNet Type strains.</title>
        <authorList>
            <person name="Nicholson A.C."/>
        </authorList>
    </citation>
    <scope>NUCLEOTIDE SEQUENCE [LARGE SCALE GENOMIC DNA]</scope>
    <source>
        <strain evidence="1 2">ATCC BAA-330</strain>
    </source>
</reference>
<name>A0ABX1LHR6_9ACTN</name>
<proteinExistence type="predicted"/>
<dbReference type="GeneID" id="300996064"/>
<sequence>MARASELIEAGEVGALDPTDHREVLAALLEAPAITLADAVIDNRREI</sequence>
<evidence type="ECO:0000313" key="1">
    <source>
        <dbReference type="EMBL" id="NMD56995.1"/>
    </source>
</evidence>
<organism evidence="1 2">
    <name type="scientific">Tsukamurella columbiensis</name>
    <dbReference type="NCBI Taxonomy" id="128509"/>
    <lineage>
        <taxon>Bacteria</taxon>
        <taxon>Bacillati</taxon>
        <taxon>Actinomycetota</taxon>
        <taxon>Actinomycetes</taxon>
        <taxon>Mycobacteriales</taxon>
        <taxon>Tsukamurellaceae</taxon>
        <taxon>Tsukamurella</taxon>
    </lineage>
</organism>
<gene>
    <name evidence="1" type="ORF">HHU10_15360</name>
</gene>
<comment type="caution">
    <text evidence="1">The sequence shown here is derived from an EMBL/GenBank/DDBJ whole genome shotgun (WGS) entry which is preliminary data.</text>
</comment>
<evidence type="ECO:0000313" key="2">
    <source>
        <dbReference type="Proteomes" id="UP000556611"/>
    </source>
</evidence>
<protein>
    <submittedName>
        <fullName evidence="1">Uncharacterized protein</fullName>
    </submittedName>
</protein>
<accession>A0ABX1LHR6</accession>
<dbReference type="EMBL" id="JABARZ010000015">
    <property type="protein sequence ID" value="NMD56995.1"/>
    <property type="molecule type" value="Genomic_DNA"/>
</dbReference>
<dbReference type="RefSeq" id="WP_156508256.1">
    <property type="nucleotide sequence ID" value="NZ_JABARZ010000015.1"/>
</dbReference>